<dbReference type="Proteomes" id="UP001196980">
    <property type="component" value="Unassembled WGS sequence"/>
</dbReference>
<dbReference type="EMBL" id="JABXWD010000019">
    <property type="protein sequence ID" value="MBV6340358.1"/>
    <property type="molecule type" value="Genomic_DNA"/>
</dbReference>
<organism evidence="1 2">
    <name type="scientific">Candidatus Magnetobacterium casense</name>
    <dbReference type="NCBI Taxonomy" id="1455061"/>
    <lineage>
        <taxon>Bacteria</taxon>
        <taxon>Pseudomonadati</taxon>
        <taxon>Nitrospirota</taxon>
        <taxon>Thermodesulfovibrionia</taxon>
        <taxon>Thermodesulfovibrionales</taxon>
        <taxon>Candidatus Magnetobacteriaceae</taxon>
        <taxon>Candidatus Magnetobacterium</taxon>
    </lineage>
</organism>
<protein>
    <submittedName>
        <fullName evidence="1">Uncharacterized protein</fullName>
    </submittedName>
</protein>
<evidence type="ECO:0000313" key="2">
    <source>
        <dbReference type="Proteomes" id="UP001196980"/>
    </source>
</evidence>
<evidence type="ECO:0000313" key="1">
    <source>
        <dbReference type="EMBL" id="MBV6340358.1"/>
    </source>
</evidence>
<reference evidence="1 2" key="1">
    <citation type="journal article" date="2020" name="J Geophys Res Biogeosci">
        <title>Magnetotaxis as an Adaptation to Enable Bacterial Shuttling of Microbial Sulfur and Sulfur Cycling Across Aquatic Oxic#Anoxic Interfaces.</title>
        <authorList>
            <person name="Li J."/>
            <person name="Liu P."/>
            <person name="Wang J."/>
            <person name="Roberts A.P."/>
            <person name="Pan Y."/>
        </authorList>
    </citation>
    <scope>NUCLEOTIDE SEQUENCE [LARGE SCALE GENOMIC DNA]</scope>
    <source>
        <strain evidence="1 2">MYR-1_YQ</strain>
    </source>
</reference>
<comment type="caution">
    <text evidence="1">The sequence shown here is derived from an EMBL/GenBank/DDBJ whole genome shotgun (WGS) entry which is preliminary data.</text>
</comment>
<accession>A0ABS6RVQ8</accession>
<dbReference type="RefSeq" id="WP_218250978.1">
    <property type="nucleotide sequence ID" value="NZ_JABXWD010000019.1"/>
</dbReference>
<name>A0ABS6RVQ8_9BACT</name>
<gene>
    <name evidence="1" type="ORF">HWQ67_02050</name>
</gene>
<keyword evidence="2" id="KW-1185">Reference proteome</keyword>
<proteinExistence type="predicted"/>
<sequence length="165" mass="17554">MANIQADPSFNKQQIEDMKEAIVEEIQSMVNLSTAGAHAAIAATAVQAVFVAPRKCTITSMKMGVTTSVSAHADNHWTIQVVNQTGDLDLLSSAFSTDSDVATTSNGSRAFTADTMLSIHNNGTNEFLQNNNLAEGDILILTATKAASAANLTYPVMTIRYKVTD</sequence>